<dbReference type="Pfam" id="PF12483">
    <property type="entry name" value="GIDE"/>
    <property type="match status" value="1"/>
</dbReference>
<keyword evidence="4" id="KW-0808">Transferase</keyword>
<dbReference type="GeneTree" id="ENSGT01060000249153"/>
<dbReference type="InterPro" id="IPR022170">
    <property type="entry name" value="MUL1-like"/>
</dbReference>
<evidence type="ECO:0000256" key="4">
    <source>
        <dbReference type="ARBA" id="ARBA00022679"/>
    </source>
</evidence>
<evidence type="ECO:0000256" key="8">
    <source>
        <dbReference type="ARBA" id="ARBA00022786"/>
    </source>
</evidence>
<reference evidence="14" key="1">
    <citation type="submission" date="2015-01" db="EMBL/GenBank/DDBJ databases">
        <title>EvidentialGene: Evidence-directed Construction of Complete mRNA Transcriptomes without Genomes.</title>
        <authorList>
            <person name="Gilbert D.G."/>
        </authorList>
    </citation>
    <scope>NUCLEOTIDE SEQUENCE</scope>
</reference>
<evidence type="ECO:0000256" key="11">
    <source>
        <dbReference type="ARBA" id="ARBA00023136"/>
    </source>
</evidence>
<keyword evidence="9" id="KW-0862">Zinc</keyword>
<dbReference type="GO" id="GO:0016567">
    <property type="term" value="P:protein ubiquitination"/>
    <property type="evidence" value="ECO:0007669"/>
    <property type="project" value="InterPro"/>
</dbReference>
<feature type="domain" description="E3 Ubiquitin ligase MUL1-like" evidence="13">
    <location>
        <begin position="100"/>
        <end position="252"/>
    </location>
</feature>
<evidence type="ECO:0000313" key="16">
    <source>
        <dbReference type="Proteomes" id="UP000265000"/>
    </source>
</evidence>
<reference evidence="15" key="2">
    <citation type="submission" date="2025-05" db="UniProtKB">
        <authorList>
            <consortium name="Ensembl"/>
        </authorList>
    </citation>
    <scope>IDENTIFICATION</scope>
</reference>
<dbReference type="GO" id="GO:0061630">
    <property type="term" value="F:ubiquitin protein ligase activity"/>
    <property type="evidence" value="ECO:0007669"/>
    <property type="project" value="UniProtKB-EC"/>
</dbReference>
<keyword evidence="5 12" id="KW-0812">Transmembrane</keyword>
<dbReference type="OrthoDB" id="66726at2759"/>
<dbReference type="GO" id="GO:0008270">
    <property type="term" value="F:zinc ion binding"/>
    <property type="evidence" value="ECO:0007669"/>
    <property type="project" value="UniProtKB-KW"/>
</dbReference>
<dbReference type="EC" id="2.3.2.27" evidence="3"/>
<evidence type="ECO:0000256" key="7">
    <source>
        <dbReference type="ARBA" id="ARBA00022771"/>
    </source>
</evidence>
<accession>A0A147A2S0</accession>
<keyword evidence="10 12" id="KW-1133">Transmembrane helix</keyword>
<keyword evidence="7" id="KW-0863">Zinc-finger</keyword>
<comment type="subcellular location">
    <subcellularLocation>
        <location evidence="2">Membrane</location>
        <topology evidence="2">Multi-pass membrane protein</topology>
    </subcellularLocation>
</comment>
<feature type="transmembrane region" description="Helical" evidence="12">
    <location>
        <begin position="243"/>
        <end position="264"/>
    </location>
</feature>
<dbReference type="PANTHER" id="PTHR12183:SF36">
    <property type="entry name" value="RING-TYPE E3 UBIQUITIN TRANSFERASE"/>
    <property type="match status" value="1"/>
</dbReference>
<feature type="transmembrane region" description="Helical" evidence="12">
    <location>
        <begin position="6"/>
        <end position="28"/>
    </location>
</feature>
<evidence type="ECO:0000256" key="6">
    <source>
        <dbReference type="ARBA" id="ARBA00022723"/>
    </source>
</evidence>
<dbReference type="EMBL" id="GCES01013477">
    <property type="protein sequence ID" value="JAR72846.1"/>
    <property type="molecule type" value="Transcribed_RNA"/>
</dbReference>
<name>A0A147A2S0_FUNHE</name>
<dbReference type="AlphaFoldDB" id="A0A147A2S0"/>
<evidence type="ECO:0000256" key="9">
    <source>
        <dbReference type="ARBA" id="ARBA00022833"/>
    </source>
</evidence>
<comment type="catalytic activity">
    <reaction evidence="1">
        <text>S-ubiquitinyl-[E2 ubiquitin-conjugating enzyme]-L-cysteine + [acceptor protein]-L-lysine = [E2 ubiquitin-conjugating enzyme]-L-cysteine + N(6)-ubiquitinyl-[acceptor protein]-L-lysine.</text>
        <dbReference type="EC" id="2.3.2.27"/>
    </reaction>
</comment>
<keyword evidence="14" id="KW-0436">Ligase</keyword>
<dbReference type="GeneID" id="105930312"/>
<keyword evidence="16" id="KW-1185">Reference proteome</keyword>
<organism evidence="14">
    <name type="scientific">Fundulus heteroclitus</name>
    <name type="common">Killifish</name>
    <name type="synonym">Mummichog</name>
    <dbReference type="NCBI Taxonomy" id="8078"/>
    <lineage>
        <taxon>Eukaryota</taxon>
        <taxon>Metazoa</taxon>
        <taxon>Chordata</taxon>
        <taxon>Craniata</taxon>
        <taxon>Vertebrata</taxon>
        <taxon>Euteleostomi</taxon>
        <taxon>Actinopterygii</taxon>
        <taxon>Neopterygii</taxon>
        <taxon>Teleostei</taxon>
        <taxon>Neoteleostei</taxon>
        <taxon>Acanthomorphata</taxon>
        <taxon>Ovalentaria</taxon>
        <taxon>Atherinomorphae</taxon>
        <taxon>Cyprinodontiformes</taxon>
        <taxon>Fundulidae</taxon>
        <taxon>Fundulus</taxon>
    </lineage>
</organism>
<evidence type="ECO:0000313" key="15">
    <source>
        <dbReference type="Ensembl" id="ENSFHEP00000031705.1"/>
    </source>
</evidence>
<proteinExistence type="predicted"/>
<evidence type="ECO:0000256" key="10">
    <source>
        <dbReference type="ARBA" id="ARBA00022989"/>
    </source>
</evidence>
<keyword evidence="6" id="KW-0479">Metal-binding</keyword>
<sequence>MGDSSLNPVVWLGMGSSFAFSGLFYHLYREKKKELIKLKEIPIFQPDEHLLKVLNASPHKRLQYVAVEGVVHADGEPLTSKFVPRCQGVIQKVVQLEHWKYWNNITRTWNSRTTNQKESSHTVPFSLVQPGSYISQVYVKVQDPLEASGGYMEVVHSKARRAQESLVDVVVQGLRGEKPMAMEESEEMLRVGSSLTGFGEVVLEGGQVIRLQAPQDGRSYVLVPSDYRSFMDRHEASATMWKALTAVTGLTGASLLACVVSSFLGKRDDRSR</sequence>
<dbReference type="InterPro" id="IPR051652">
    <property type="entry name" value="MDM2_MDM4_MUL1"/>
</dbReference>
<dbReference type="GO" id="GO:0016020">
    <property type="term" value="C:membrane"/>
    <property type="evidence" value="ECO:0007669"/>
    <property type="project" value="UniProtKB-SubCell"/>
</dbReference>
<keyword evidence="11 12" id="KW-0472">Membrane</keyword>
<dbReference type="Ensembl" id="ENSFHET00000033460.1">
    <property type="protein sequence ID" value="ENSFHEP00000031705.1"/>
    <property type="gene ID" value="ENSFHEG00000017766.1"/>
</dbReference>
<dbReference type="PANTHER" id="PTHR12183">
    <property type="entry name" value="MITOCHONDRIAL UBIQUITIN LIGASE ACTIVATOR OF NFKB 1"/>
    <property type="match status" value="1"/>
</dbReference>
<keyword evidence="8" id="KW-0833">Ubl conjugation pathway</keyword>
<evidence type="ECO:0000256" key="3">
    <source>
        <dbReference type="ARBA" id="ARBA00012483"/>
    </source>
</evidence>
<evidence type="ECO:0000256" key="2">
    <source>
        <dbReference type="ARBA" id="ARBA00004141"/>
    </source>
</evidence>
<evidence type="ECO:0000313" key="14">
    <source>
        <dbReference type="EMBL" id="JAR72846.1"/>
    </source>
</evidence>
<protein>
    <recommendedName>
        <fullName evidence="3">RING-type E3 ubiquitin transferase</fullName>
        <ecNumber evidence="3">2.3.2.27</ecNumber>
    </recommendedName>
</protein>
<dbReference type="STRING" id="8078.ENSFHEP00000031705"/>
<dbReference type="GO" id="GO:0016874">
    <property type="term" value="F:ligase activity"/>
    <property type="evidence" value="ECO:0007669"/>
    <property type="project" value="UniProtKB-KW"/>
</dbReference>
<evidence type="ECO:0000256" key="12">
    <source>
        <dbReference type="SAM" id="Phobius"/>
    </source>
</evidence>
<evidence type="ECO:0000259" key="13">
    <source>
        <dbReference type="Pfam" id="PF12483"/>
    </source>
</evidence>
<evidence type="ECO:0000256" key="5">
    <source>
        <dbReference type="ARBA" id="ARBA00022692"/>
    </source>
</evidence>
<dbReference type="Proteomes" id="UP000265000">
    <property type="component" value="Unplaced"/>
</dbReference>
<evidence type="ECO:0000256" key="1">
    <source>
        <dbReference type="ARBA" id="ARBA00000900"/>
    </source>
</evidence>